<evidence type="ECO:0000256" key="2">
    <source>
        <dbReference type="SAM" id="Coils"/>
    </source>
</evidence>
<evidence type="ECO:0000313" key="6">
    <source>
        <dbReference type="Proteomes" id="UP000075320"/>
    </source>
</evidence>
<dbReference type="PANTHER" id="PTHR30329:SF21">
    <property type="entry name" value="LIPOPROTEIN YIAD-RELATED"/>
    <property type="match status" value="1"/>
</dbReference>
<feature type="chain" id="PRO_5007573594" description="OmpA-like domain-containing protein" evidence="3">
    <location>
        <begin position="18"/>
        <end position="253"/>
    </location>
</feature>
<dbReference type="GO" id="GO:0016020">
    <property type="term" value="C:membrane"/>
    <property type="evidence" value="ECO:0007669"/>
    <property type="project" value="UniProtKB-UniRule"/>
</dbReference>
<keyword evidence="3" id="KW-0732">Signal</keyword>
<dbReference type="Pfam" id="PF00691">
    <property type="entry name" value="OmpA"/>
    <property type="match status" value="1"/>
</dbReference>
<dbReference type="OrthoDB" id="5292153at2"/>
<gene>
    <name evidence="5" type="ORF">AZI86_06455</name>
</gene>
<dbReference type="CDD" id="cd07185">
    <property type="entry name" value="OmpA_C-like"/>
    <property type="match status" value="1"/>
</dbReference>
<reference evidence="5 6" key="1">
    <citation type="submission" date="2016-03" db="EMBL/GenBank/DDBJ databases">
        <authorList>
            <person name="Ploux O."/>
        </authorList>
    </citation>
    <scope>NUCLEOTIDE SEQUENCE [LARGE SCALE GENOMIC DNA]</scope>
    <source>
        <strain evidence="5 6">R0</strain>
    </source>
</reference>
<evidence type="ECO:0000259" key="4">
    <source>
        <dbReference type="PROSITE" id="PS51123"/>
    </source>
</evidence>
<dbReference type="InterPro" id="IPR006665">
    <property type="entry name" value="OmpA-like"/>
</dbReference>
<protein>
    <recommendedName>
        <fullName evidence="4">OmpA-like domain-containing protein</fullName>
    </recommendedName>
</protein>
<comment type="caution">
    <text evidence="5">The sequence shown here is derived from an EMBL/GenBank/DDBJ whole genome shotgun (WGS) entry which is preliminary data.</text>
</comment>
<feature type="coiled-coil region" evidence="2">
    <location>
        <begin position="21"/>
        <end position="97"/>
    </location>
</feature>
<keyword evidence="1" id="KW-0472">Membrane</keyword>
<evidence type="ECO:0000256" key="3">
    <source>
        <dbReference type="SAM" id="SignalP"/>
    </source>
</evidence>
<dbReference type="AlphaFoldDB" id="A0A150WQC3"/>
<dbReference type="InterPro" id="IPR036737">
    <property type="entry name" value="OmpA-like_sf"/>
</dbReference>
<dbReference type="RefSeq" id="WP_061834252.1">
    <property type="nucleotide sequence ID" value="NZ_LUKE01000001.1"/>
</dbReference>
<organism evidence="5 6">
    <name type="scientific">Bdellovibrio bacteriovorus</name>
    <dbReference type="NCBI Taxonomy" id="959"/>
    <lineage>
        <taxon>Bacteria</taxon>
        <taxon>Pseudomonadati</taxon>
        <taxon>Bdellovibrionota</taxon>
        <taxon>Bdellovibrionia</taxon>
        <taxon>Bdellovibrionales</taxon>
        <taxon>Pseudobdellovibrionaceae</taxon>
        <taxon>Bdellovibrio</taxon>
    </lineage>
</organism>
<evidence type="ECO:0000256" key="1">
    <source>
        <dbReference type="PROSITE-ProRule" id="PRU00473"/>
    </source>
</evidence>
<accession>A0A150WQC3</accession>
<dbReference type="PANTHER" id="PTHR30329">
    <property type="entry name" value="STATOR ELEMENT OF FLAGELLAR MOTOR COMPLEX"/>
    <property type="match status" value="1"/>
</dbReference>
<dbReference type="SUPFAM" id="SSF103088">
    <property type="entry name" value="OmpA-like"/>
    <property type="match status" value="1"/>
</dbReference>
<proteinExistence type="predicted"/>
<dbReference type="PROSITE" id="PS51257">
    <property type="entry name" value="PROKAR_LIPOPROTEIN"/>
    <property type="match status" value="1"/>
</dbReference>
<feature type="signal peptide" evidence="3">
    <location>
        <begin position="1"/>
        <end position="17"/>
    </location>
</feature>
<keyword evidence="2" id="KW-0175">Coiled coil</keyword>
<name>A0A150WQC3_BDEBC</name>
<dbReference type="EMBL" id="LUKE01000001">
    <property type="protein sequence ID" value="KYG66682.1"/>
    <property type="molecule type" value="Genomic_DNA"/>
</dbReference>
<dbReference type="Gene3D" id="3.30.1330.60">
    <property type="entry name" value="OmpA-like domain"/>
    <property type="match status" value="1"/>
</dbReference>
<feature type="domain" description="OmpA-like" evidence="4">
    <location>
        <begin position="116"/>
        <end position="237"/>
    </location>
</feature>
<keyword evidence="6" id="KW-1185">Reference proteome</keyword>
<sequence>MRAYVIAAAALSLALSACVSKSKHQTEMDSLKAEIQKEKTEVQSLNAEKAKLQDTLIASAKDRGQLKTSLDEMKKAMAEMRERQAEQRKRLKEFEDLTARFKKLADTGALTVQIIDGKMVVSLGSDVLFGSGSAKLSAAGMEAIKEVTNQLKNIPDKRYQIEGHTDNVPIATAVFPSNWELASARALNVTRAMIDAGMPANRVSAASYGDTSPVKPNDTPEGKAANRRIAIVVVPDLSTMPGYDELNKMGSSN</sequence>
<dbReference type="Proteomes" id="UP000075320">
    <property type="component" value="Unassembled WGS sequence"/>
</dbReference>
<dbReference type="PROSITE" id="PS51123">
    <property type="entry name" value="OMPA_2"/>
    <property type="match status" value="1"/>
</dbReference>
<evidence type="ECO:0000313" key="5">
    <source>
        <dbReference type="EMBL" id="KYG66682.1"/>
    </source>
</evidence>
<dbReference type="InterPro" id="IPR050330">
    <property type="entry name" value="Bact_OuterMem_StrucFunc"/>
</dbReference>